<feature type="domain" description="Protein kinase" evidence="8">
    <location>
        <begin position="349"/>
        <end position="629"/>
    </location>
</feature>
<keyword evidence="4" id="KW-0418">Kinase</keyword>
<sequence>MQVFYILFRLCVLCCWHKLGFLENICAARDLKDMNNDIRNFTEDEIETITGCYSTLIGKGGFGEVYQGALDNHDLVAVKRYIRGDLIQEFIEEVRIHSQIDHKNIVKLIGYCRGENSLLMYISNGNLEDILHNRKVAMLLDTRLGIAIGCAQALSYMHSMHLSTDGLVCHGDIKPANILLDGNLTVKVSDFGLRLLSGGTTQHTMNVKGRCLTPRNDVYGFGIVLLELITRKKVKEDNINLIDTFSKAFAKGRVSLKEIFDAQIVSESNLNALEEIGKLATDCLTLDTHRHPKMQDVEKQLIIIWKGLRGQELGWLKKLGLGMISLVINSQIYNNVRIFTKRELIEIAQNYSYILHHGQHATVYKGSLEDNTLVAVKKYHNSTTNEWPKFTAAVSVANEAKIISHIPHKNIIRLLGLWVGFNIPILVYEYASKGTLADILYCCYPTEGNPSDAVYSGRPFPLALRLKIAAKTAEALAYMHSSATGVVVHGCLTPYSILLDDKFMPMVSGFSMSRNLTLTNGSDIESTLPKEIQQYSDPQWTRFPTVDGDVYSFGVLLMDLIIRKPIILHDINFVSEFKGHYMRGNTPWALFDVEITTQDDIAILSSVPPPFLRLATARAAADIAGKGGFGEVYRGALDNDDLVAVKRYIRGDLIQEFMEEVRIHSQIDHKNILKLIGYCRGENILLMVTEYLSNGNLEDVLHNRKVAMPLDTRLGTVLHAFDASTTGSLVCHGDIKPANILLDGNFTAKISDFGMSRLLSGKGSNINLVGSFGEDFVKGKVLLKDLFDDELLNEVQTAQALVYIQSPSTHVGHHRRVMTSNILIDDNFIPKVTGHTSILQWINISKDYSKPSARNDYSHYKDPESAKNDVYNFGVVLMELISRKRPVYGKSGRLIIDFKRAYMTDGSGKEMFDNEFSAEDDIAVLEQIGKLAVLCTWNKRGPPPSQNIRDFWYVYRQFQIYPRNLLYVEAEAVDERPTMEQVARYLEMLRRYWKKRMAKNLIVMNSDTRNFNEDEIKTTTSGYIPLSSDKVTSEKSTEVRKCIQGNHIQTRAMFEILSEDGVGVLEEVGRLAVKCTSELVEERPTMKQAAEYLEILLRCFEEASRCHNLH</sequence>
<evidence type="ECO:0000313" key="10">
    <source>
        <dbReference type="Proteomes" id="UP000006591"/>
    </source>
</evidence>
<dbReference type="STRING" id="4536.A0A0E0J381"/>
<evidence type="ECO:0000256" key="2">
    <source>
        <dbReference type="ARBA" id="ARBA00022679"/>
    </source>
</evidence>
<dbReference type="SMART" id="SM00220">
    <property type="entry name" value="S_TKc"/>
    <property type="match status" value="2"/>
</dbReference>
<keyword evidence="5 6" id="KW-0067">ATP-binding</keyword>
<dbReference type="EnsemblPlants" id="ONIVA11G16760.1">
    <property type="protein sequence ID" value="ONIVA11G16760.1"/>
    <property type="gene ID" value="ONIVA11G16760"/>
</dbReference>
<feature type="signal peptide" evidence="7">
    <location>
        <begin position="1"/>
        <end position="22"/>
    </location>
</feature>
<dbReference type="GO" id="GO:0005886">
    <property type="term" value="C:plasma membrane"/>
    <property type="evidence" value="ECO:0007669"/>
    <property type="project" value="TreeGrafter"/>
</dbReference>
<dbReference type="HOGENOM" id="CLU_000288_137_0_1"/>
<accession>A0A0E0J381</accession>
<dbReference type="InterPro" id="IPR000719">
    <property type="entry name" value="Prot_kinase_dom"/>
</dbReference>
<dbReference type="InterPro" id="IPR008271">
    <property type="entry name" value="Ser/Thr_kinase_AS"/>
</dbReference>
<dbReference type="InterPro" id="IPR011009">
    <property type="entry name" value="Kinase-like_dom_sf"/>
</dbReference>
<keyword evidence="1" id="KW-0723">Serine/threonine-protein kinase</keyword>
<dbReference type="Pfam" id="PF07714">
    <property type="entry name" value="PK_Tyr_Ser-Thr"/>
    <property type="match status" value="3"/>
</dbReference>
<proteinExistence type="predicted"/>
<dbReference type="GO" id="GO:0004674">
    <property type="term" value="F:protein serine/threonine kinase activity"/>
    <property type="evidence" value="ECO:0007669"/>
    <property type="project" value="UniProtKB-KW"/>
</dbReference>
<dbReference type="PANTHER" id="PTHR27005:SF87">
    <property type="entry name" value="OS11G0556600 PROTEIN"/>
    <property type="match status" value="1"/>
</dbReference>
<dbReference type="Proteomes" id="UP000006591">
    <property type="component" value="Chromosome 11"/>
</dbReference>
<dbReference type="GO" id="GO:0007166">
    <property type="term" value="P:cell surface receptor signaling pathway"/>
    <property type="evidence" value="ECO:0007669"/>
    <property type="project" value="InterPro"/>
</dbReference>
<reference evidence="9" key="1">
    <citation type="submission" date="2015-04" db="UniProtKB">
        <authorList>
            <consortium name="EnsemblPlants"/>
        </authorList>
    </citation>
    <scope>IDENTIFICATION</scope>
    <source>
        <strain evidence="9">SL10</strain>
    </source>
</reference>
<dbReference type="InterPro" id="IPR045274">
    <property type="entry name" value="WAK-like"/>
</dbReference>
<feature type="domain" description="Protein kinase" evidence="8">
    <location>
        <begin position="618"/>
        <end position="1097"/>
    </location>
</feature>
<protein>
    <recommendedName>
        <fullName evidence="8">Protein kinase domain-containing protein</fullName>
    </recommendedName>
</protein>
<keyword evidence="3 6" id="KW-0547">Nucleotide-binding</keyword>
<keyword evidence="10" id="KW-1185">Reference proteome</keyword>
<feature type="chain" id="PRO_5002363471" description="Protein kinase domain-containing protein" evidence="7">
    <location>
        <begin position="23"/>
        <end position="1110"/>
    </location>
</feature>
<keyword evidence="7" id="KW-0732">Signal</keyword>
<evidence type="ECO:0000256" key="1">
    <source>
        <dbReference type="ARBA" id="ARBA00022527"/>
    </source>
</evidence>
<evidence type="ECO:0000313" key="9">
    <source>
        <dbReference type="EnsemblPlants" id="ONIVA11G16760.1"/>
    </source>
</evidence>
<evidence type="ECO:0000256" key="4">
    <source>
        <dbReference type="ARBA" id="ARBA00022777"/>
    </source>
</evidence>
<reference evidence="9" key="2">
    <citation type="submission" date="2018-04" db="EMBL/GenBank/DDBJ databases">
        <title>OnivRS2 (Oryza nivara Reference Sequence Version 2).</title>
        <authorList>
            <person name="Zhang J."/>
            <person name="Kudrna D."/>
            <person name="Lee S."/>
            <person name="Talag J."/>
            <person name="Rajasekar S."/>
            <person name="Welchert J."/>
            <person name="Hsing Y.-I."/>
            <person name="Wing R.A."/>
        </authorList>
    </citation>
    <scope>NUCLEOTIDE SEQUENCE [LARGE SCALE GENOMIC DNA]</scope>
    <source>
        <strain evidence="9">SL10</strain>
    </source>
</reference>
<evidence type="ECO:0000256" key="3">
    <source>
        <dbReference type="ARBA" id="ARBA00022741"/>
    </source>
</evidence>
<dbReference type="PROSITE" id="PS50011">
    <property type="entry name" value="PROTEIN_KINASE_DOM"/>
    <property type="match status" value="3"/>
</dbReference>
<evidence type="ECO:0000256" key="6">
    <source>
        <dbReference type="PROSITE-ProRule" id="PRU10141"/>
    </source>
</evidence>
<dbReference type="AlphaFoldDB" id="A0A0E0J381"/>
<dbReference type="OMA" id="YTMNVAG"/>
<evidence type="ECO:0000256" key="7">
    <source>
        <dbReference type="SAM" id="SignalP"/>
    </source>
</evidence>
<dbReference type="PROSITE" id="PS00108">
    <property type="entry name" value="PROTEIN_KINASE_ST"/>
    <property type="match status" value="2"/>
</dbReference>
<keyword evidence="2" id="KW-0808">Transferase</keyword>
<dbReference type="Gramene" id="ONIVA11G16760.1">
    <property type="protein sequence ID" value="ONIVA11G16760.1"/>
    <property type="gene ID" value="ONIVA11G16760"/>
</dbReference>
<dbReference type="eggNOG" id="KOG1187">
    <property type="taxonomic scope" value="Eukaryota"/>
</dbReference>
<feature type="binding site" evidence="6">
    <location>
        <position position="79"/>
    </location>
    <ligand>
        <name>ATP</name>
        <dbReference type="ChEBI" id="CHEBI:30616"/>
    </ligand>
</feature>
<evidence type="ECO:0000259" key="8">
    <source>
        <dbReference type="PROSITE" id="PS50011"/>
    </source>
</evidence>
<dbReference type="InterPro" id="IPR017441">
    <property type="entry name" value="Protein_kinase_ATP_BS"/>
</dbReference>
<dbReference type="Gene3D" id="1.10.510.10">
    <property type="entry name" value="Transferase(Phosphotransferase) domain 1"/>
    <property type="match status" value="4"/>
</dbReference>
<dbReference type="Gene3D" id="3.30.200.20">
    <property type="entry name" value="Phosphorylase Kinase, domain 1"/>
    <property type="match status" value="2"/>
</dbReference>
<feature type="domain" description="Protein kinase" evidence="8">
    <location>
        <begin position="51"/>
        <end position="303"/>
    </location>
</feature>
<dbReference type="InterPro" id="IPR001245">
    <property type="entry name" value="Ser-Thr/Tyr_kinase_cat_dom"/>
</dbReference>
<dbReference type="PANTHER" id="PTHR27005">
    <property type="entry name" value="WALL-ASSOCIATED RECEPTOR KINASE-LIKE 21"/>
    <property type="match status" value="1"/>
</dbReference>
<organism evidence="9">
    <name type="scientific">Oryza nivara</name>
    <name type="common">Indian wild rice</name>
    <name type="synonym">Oryza sativa f. spontanea</name>
    <dbReference type="NCBI Taxonomy" id="4536"/>
    <lineage>
        <taxon>Eukaryota</taxon>
        <taxon>Viridiplantae</taxon>
        <taxon>Streptophyta</taxon>
        <taxon>Embryophyta</taxon>
        <taxon>Tracheophyta</taxon>
        <taxon>Spermatophyta</taxon>
        <taxon>Magnoliopsida</taxon>
        <taxon>Liliopsida</taxon>
        <taxon>Poales</taxon>
        <taxon>Poaceae</taxon>
        <taxon>BOP clade</taxon>
        <taxon>Oryzoideae</taxon>
        <taxon>Oryzeae</taxon>
        <taxon>Oryzinae</taxon>
        <taxon>Oryza</taxon>
    </lineage>
</organism>
<dbReference type="PROSITE" id="PS00107">
    <property type="entry name" value="PROTEIN_KINASE_ATP"/>
    <property type="match status" value="1"/>
</dbReference>
<dbReference type="SUPFAM" id="SSF56112">
    <property type="entry name" value="Protein kinase-like (PK-like)"/>
    <property type="match status" value="4"/>
</dbReference>
<name>A0A0E0J381_ORYNI</name>
<dbReference type="GO" id="GO:0005524">
    <property type="term" value="F:ATP binding"/>
    <property type="evidence" value="ECO:0007669"/>
    <property type="project" value="UniProtKB-UniRule"/>
</dbReference>
<evidence type="ECO:0000256" key="5">
    <source>
        <dbReference type="ARBA" id="ARBA00022840"/>
    </source>
</evidence>